<evidence type="ECO:0000256" key="3">
    <source>
        <dbReference type="ARBA" id="ARBA00022516"/>
    </source>
</evidence>
<protein>
    <recommendedName>
        <fullName evidence="2">tetraacyldisaccharide 4'-kinase</fullName>
        <ecNumber evidence="2">2.7.1.130</ecNumber>
    </recommendedName>
</protein>
<sequence length="356" mass="41456">MRTFFAYLFFPLTMLYGIAIYFRNRFYDFEWFSSKKHKVTTIGVGNLRVGGTGKTPHVEYLVSVLSEVYNVAVLSRGYGRKTKGFRFVEINDRALEVGDEPLQMKSKFPNITFAVCEDRNKGIERLEKEINNLEIVILDDSFQHRALSLDLSVLLTSYSNPFFKDKIIPFGLLREHKNGYKRADYIIITKSPINYSMGDRVDFESNIRPKKYQKVFFSHIDYKPLYSLFEKESTISLEGNSVILLTAIADNKPIVNYISEKNTIIDKLEYPDHYNFTNKDIDKLINRYNSQKQENTIIVTTEKDSMRLKNFEQLTNLPIYVLPIGLTITSSVSKSVEFRDIILDDVRKNKSYSKLY</sequence>
<dbReference type="GO" id="GO:0009244">
    <property type="term" value="P:lipopolysaccharide core region biosynthetic process"/>
    <property type="evidence" value="ECO:0007669"/>
    <property type="project" value="TreeGrafter"/>
</dbReference>
<evidence type="ECO:0000313" key="11">
    <source>
        <dbReference type="EMBL" id="MPL92793.1"/>
    </source>
</evidence>
<dbReference type="GO" id="GO:0009245">
    <property type="term" value="P:lipid A biosynthetic process"/>
    <property type="evidence" value="ECO:0007669"/>
    <property type="project" value="UniProtKB-KW"/>
</dbReference>
<dbReference type="GO" id="GO:0005524">
    <property type="term" value="F:ATP binding"/>
    <property type="evidence" value="ECO:0007669"/>
    <property type="project" value="UniProtKB-KW"/>
</dbReference>
<keyword evidence="6" id="KW-0547">Nucleotide-binding</keyword>
<keyword evidence="10" id="KW-0812">Transmembrane</keyword>
<dbReference type="GO" id="GO:0009029">
    <property type="term" value="F:lipid-A 4'-kinase activity"/>
    <property type="evidence" value="ECO:0007669"/>
    <property type="project" value="UniProtKB-EC"/>
</dbReference>
<reference evidence="11" key="1">
    <citation type="submission" date="2019-08" db="EMBL/GenBank/DDBJ databases">
        <authorList>
            <person name="Kucharzyk K."/>
            <person name="Murdoch R.W."/>
            <person name="Higgins S."/>
            <person name="Loffler F."/>
        </authorList>
    </citation>
    <scope>NUCLEOTIDE SEQUENCE</scope>
</reference>
<dbReference type="GO" id="GO:0005886">
    <property type="term" value="C:plasma membrane"/>
    <property type="evidence" value="ECO:0007669"/>
    <property type="project" value="TreeGrafter"/>
</dbReference>
<keyword evidence="3" id="KW-0444">Lipid biosynthesis</keyword>
<evidence type="ECO:0000256" key="8">
    <source>
        <dbReference type="ARBA" id="ARBA00022840"/>
    </source>
</evidence>
<evidence type="ECO:0000256" key="1">
    <source>
        <dbReference type="ARBA" id="ARBA00004870"/>
    </source>
</evidence>
<name>A0A644VQU3_9ZZZZ</name>
<dbReference type="InterPro" id="IPR003758">
    <property type="entry name" value="LpxK"/>
</dbReference>
<evidence type="ECO:0000256" key="4">
    <source>
        <dbReference type="ARBA" id="ARBA00022556"/>
    </source>
</evidence>
<keyword evidence="10" id="KW-0472">Membrane</keyword>
<dbReference type="EMBL" id="VSSQ01000370">
    <property type="protein sequence ID" value="MPL92793.1"/>
    <property type="molecule type" value="Genomic_DNA"/>
</dbReference>
<dbReference type="NCBIfam" id="TIGR00682">
    <property type="entry name" value="lpxK"/>
    <property type="match status" value="1"/>
</dbReference>
<keyword evidence="10" id="KW-1133">Transmembrane helix</keyword>
<evidence type="ECO:0000256" key="9">
    <source>
        <dbReference type="ARBA" id="ARBA00023098"/>
    </source>
</evidence>
<gene>
    <name evidence="11" type="primary">lpxK_7</name>
    <name evidence="11" type="ORF">SDC9_38907</name>
</gene>
<comment type="caution">
    <text evidence="11">The sequence shown here is derived from an EMBL/GenBank/DDBJ whole genome shotgun (WGS) entry which is preliminary data.</text>
</comment>
<comment type="pathway">
    <text evidence="1">Glycolipid biosynthesis; lipid IV(A) biosynthesis; lipid IV(A) from (3R)-3-hydroxytetradecanoyl-[acyl-carrier-protein] and UDP-N-acetyl-alpha-D-glucosamine: step 6/6.</text>
</comment>
<evidence type="ECO:0000256" key="2">
    <source>
        <dbReference type="ARBA" id="ARBA00012071"/>
    </source>
</evidence>
<dbReference type="Pfam" id="PF02606">
    <property type="entry name" value="LpxK"/>
    <property type="match status" value="1"/>
</dbReference>
<keyword evidence="5 11" id="KW-0808">Transferase</keyword>
<dbReference type="PANTHER" id="PTHR42724:SF1">
    <property type="entry name" value="TETRAACYLDISACCHARIDE 4'-KINASE, MITOCHONDRIAL-RELATED"/>
    <property type="match status" value="1"/>
</dbReference>
<accession>A0A644VQU3</accession>
<feature type="transmembrane region" description="Helical" evidence="10">
    <location>
        <begin position="6"/>
        <end position="22"/>
    </location>
</feature>
<organism evidence="11">
    <name type="scientific">bioreactor metagenome</name>
    <dbReference type="NCBI Taxonomy" id="1076179"/>
    <lineage>
        <taxon>unclassified sequences</taxon>
        <taxon>metagenomes</taxon>
        <taxon>ecological metagenomes</taxon>
    </lineage>
</organism>
<keyword evidence="4" id="KW-0441">Lipid A biosynthesis</keyword>
<dbReference type="PANTHER" id="PTHR42724">
    <property type="entry name" value="TETRAACYLDISACCHARIDE 4'-KINASE"/>
    <property type="match status" value="1"/>
</dbReference>
<evidence type="ECO:0000256" key="6">
    <source>
        <dbReference type="ARBA" id="ARBA00022741"/>
    </source>
</evidence>
<evidence type="ECO:0000256" key="7">
    <source>
        <dbReference type="ARBA" id="ARBA00022777"/>
    </source>
</evidence>
<evidence type="ECO:0000256" key="5">
    <source>
        <dbReference type="ARBA" id="ARBA00022679"/>
    </source>
</evidence>
<proteinExistence type="inferred from homology"/>
<keyword evidence="9" id="KW-0443">Lipid metabolism</keyword>
<dbReference type="AlphaFoldDB" id="A0A644VQU3"/>
<evidence type="ECO:0000256" key="10">
    <source>
        <dbReference type="SAM" id="Phobius"/>
    </source>
</evidence>
<dbReference type="EC" id="2.7.1.130" evidence="2"/>
<dbReference type="HAMAP" id="MF_00409">
    <property type="entry name" value="LpxK"/>
    <property type="match status" value="1"/>
</dbReference>
<keyword evidence="7 11" id="KW-0418">Kinase</keyword>
<dbReference type="SUPFAM" id="SSF52540">
    <property type="entry name" value="P-loop containing nucleoside triphosphate hydrolases"/>
    <property type="match status" value="1"/>
</dbReference>
<dbReference type="InterPro" id="IPR027417">
    <property type="entry name" value="P-loop_NTPase"/>
</dbReference>
<dbReference type="UniPathway" id="UPA00359">
    <property type="reaction ID" value="UER00482"/>
</dbReference>
<keyword evidence="8" id="KW-0067">ATP-binding</keyword>